<comment type="caution">
    <text evidence="2">The sequence shown here is derived from an EMBL/GenBank/DDBJ whole genome shotgun (WGS) entry which is preliminary data.</text>
</comment>
<keyword evidence="1" id="KW-1133">Transmembrane helix</keyword>
<dbReference type="PANTHER" id="PTHR36109">
    <property type="entry name" value="MEMBRANE PROTEIN-RELATED"/>
    <property type="match status" value="1"/>
</dbReference>
<name>A0A0W0VVZ2_9GAMM</name>
<evidence type="ECO:0000313" key="3">
    <source>
        <dbReference type="Proteomes" id="UP000054908"/>
    </source>
</evidence>
<dbReference type="InterPro" id="IPR052948">
    <property type="entry name" value="Low_temp-induced_all0457"/>
</dbReference>
<sequence>MSKKSDNSMLTEIFYDRKSAEKAYQDAISRGYKVKEINVLMSEHTRKKYYGTSSHQIFSDNLIEDAAIGGSLGGVIGGTIGAIAGLGATTLLPGLGVVVGGPIIAALAGAGAGGISGGLFGAMVGWGFTEEQAKMYEKGIKSGGIVLGVSKKNKNFVQLEADWRGSEGKEKKQR</sequence>
<feature type="transmembrane region" description="Helical" evidence="1">
    <location>
        <begin position="66"/>
        <end position="91"/>
    </location>
</feature>
<dbReference type="PANTHER" id="PTHR36109:SF2">
    <property type="entry name" value="MEMBRANE PROTEIN"/>
    <property type="match status" value="1"/>
</dbReference>
<accession>A0A0W0VVZ2</accession>
<keyword evidence="1" id="KW-0812">Transmembrane</keyword>
<dbReference type="AlphaFoldDB" id="A0A0W0VVZ2"/>
<reference evidence="2 3" key="1">
    <citation type="submission" date="2015-11" db="EMBL/GenBank/DDBJ databases">
        <title>Genomic analysis of 38 Legionella species identifies large and diverse effector repertoires.</title>
        <authorList>
            <person name="Burstein D."/>
            <person name="Amaro F."/>
            <person name="Zusman T."/>
            <person name="Lifshitz Z."/>
            <person name="Cohen O."/>
            <person name="Gilbert J.A."/>
            <person name="Pupko T."/>
            <person name="Shuman H.A."/>
            <person name="Segal G."/>
        </authorList>
    </citation>
    <scope>NUCLEOTIDE SEQUENCE [LARGE SCALE GENOMIC DNA]</scope>
    <source>
        <strain evidence="2 3">PX-1-G2-E2</strain>
    </source>
</reference>
<protein>
    <recommendedName>
        <fullName evidence="4">General stress protein 17M-like domain-containing protein</fullName>
    </recommendedName>
</protein>
<organism evidence="2 3">
    <name type="scientific">Legionella maceachernii</name>
    <dbReference type="NCBI Taxonomy" id="466"/>
    <lineage>
        <taxon>Bacteria</taxon>
        <taxon>Pseudomonadati</taxon>
        <taxon>Pseudomonadota</taxon>
        <taxon>Gammaproteobacteria</taxon>
        <taxon>Legionellales</taxon>
        <taxon>Legionellaceae</taxon>
        <taxon>Legionella</taxon>
    </lineage>
</organism>
<keyword evidence="1" id="KW-0472">Membrane</keyword>
<proteinExistence type="predicted"/>
<evidence type="ECO:0000313" key="2">
    <source>
        <dbReference type="EMBL" id="KTD24178.1"/>
    </source>
</evidence>
<feature type="transmembrane region" description="Helical" evidence="1">
    <location>
        <begin position="103"/>
        <end position="128"/>
    </location>
</feature>
<dbReference type="Proteomes" id="UP000054908">
    <property type="component" value="Unassembled WGS sequence"/>
</dbReference>
<evidence type="ECO:0000256" key="1">
    <source>
        <dbReference type="SAM" id="Phobius"/>
    </source>
</evidence>
<evidence type="ECO:0008006" key="4">
    <source>
        <dbReference type="Google" id="ProtNLM"/>
    </source>
</evidence>
<dbReference type="PATRIC" id="fig|466.6.peg.3265"/>
<dbReference type="STRING" id="466.Lmac_3051"/>
<dbReference type="EMBL" id="LNYL01000051">
    <property type="protein sequence ID" value="KTD24178.1"/>
    <property type="molecule type" value="Genomic_DNA"/>
</dbReference>
<gene>
    <name evidence="2" type="ORF">Lmac_3051</name>
</gene>
<dbReference type="RefSeq" id="WP_176119740.1">
    <property type="nucleotide sequence ID" value="NZ_CAAAIB010000001.1"/>
</dbReference>
<keyword evidence="3" id="KW-1185">Reference proteome</keyword>